<dbReference type="EMBL" id="JAFFZM010000012">
    <property type="protein sequence ID" value="MBO8200624.1"/>
    <property type="molecule type" value="Genomic_DNA"/>
</dbReference>
<sequence length="284" mass="30927">MHSDRRRPYRALGAAAAAATLLLAAAQANSSSASAETEPVAEPRAAQDVTLPPAHAGFDYQIGGPYTPPDGVRVVSRDHSVQPAEGLYNICYVNAFQTQPGAEDSWDSDLLLRDKSGDVVYDGEWKGEALLDIRTADKRKRIAKKVNAWIDSCAAKGFQAVEPDNYDSYDRSEGLLTTDQAQDLIRRLSGHAHSKGLAIGQKNAAELATSRKDNGLDFAIAEQCGEWKECGTYTKAFGDEVFVIEYTADGLATACEGWSDQLSIVRRDLDVRPPSHDDYVRETC</sequence>
<comment type="caution">
    <text evidence="3">The sequence shown here is derived from an EMBL/GenBank/DDBJ whole genome shotgun (WGS) entry which is preliminary data.</text>
</comment>
<evidence type="ECO:0000259" key="2">
    <source>
        <dbReference type="Pfam" id="PF03537"/>
    </source>
</evidence>
<dbReference type="Proteomes" id="UP000721954">
    <property type="component" value="Unassembled WGS sequence"/>
</dbReference>
<keyword evidence="1" id="KW-0732">Signal</keyword>
<proteinExistence type="predicted"/>
<dbReference type="Pfam" id="PF03537">
    <property type="entry name" value="Glyco_hydro_114"/>
    <property type="match status" value="1"/>
</dbReference>
<dbReference type="RefSeq" id="WP_209212246.1">
    <property type="nucleotide sequence ID" value="NZ_JAFFZM010000012.1"/>
</dbReference>
<accession>A0ABS3XYY5</accession>
<gene>
    <name evidence="3" type="ORF">JW613_20265</name>
</gene>
<dbReference type="PANTHER" id="PTHR35273:SF2">
    <property type="entry name" value="ALPHA-GALACTOSIDASE"/>
    <property type="match status" value="1"/>
</dbReference>
<dbReference type="PANTHER" id="PTHR35273">
    <property type="entry name" value="ALPHA-1,4 POLYGALACTOSAMINIDASE, PUTATIVE (AFU_ORTHOLOGUE AFUA_3G07890)-RELATED"/>
    <property type="match status" value="1"/>
</dbReference>
<feature type="chain" id="PRO_5045520737" evidence="1">
    <location>
        <begin position="36"/>
        <end position="284"/>
    </location>
</feature>
<dbReference type="SUPFAM" id="SSF51445">
    <property type="entry name" value="(Trans)glycosidases"/>
    <property type="match status" value="1"/>
</dbReference>
<dbReference type="GeneID" id="96260956"/>
<protein>
    <submittedName>
        <fullName evidence="3">Endo alpha-1,4 polygalactosaminidase</fullName>
    </submittedName>
</protein>
<dbReference type="InterPro" id="IPR017853">
    <property type="entry name" value="GH"/>
</dbReference>
<reference evidence="3 4" key="1">
    <citation type="submission" date="2021-02" db="EMBL/GenBank/DDBJ databases">
        <title>Streptomyces spirodelae sp. nov., isolated from duckweed.</title>
        <authorList>
            <person name="Saimee Y."/>
            <person name="Duangmal K."/>
        </authorList>
    </citation>
    <scope>NUCLEOTIDE SEQUENCE [LARGE SCALE GENOMIC DNA]</scope>
    <source>
        <strain evidence="3 4">DSM 42105</strain>
    </source>
</reference>
<dbReference type="Gene3D" id="3.20.20.70">
    <property type="entry name" value="Aldolase class I"/>
    <property type="match status" value="1"/>
</dbReference>
<dbReference type="InterPro" id="IPR004352">
    <property type="entry name" value="GH114_TIM-barrel"/>
</dbReference>
<keyword evidence="4" id="KW-1185">Reference proteome</keyword>
<evidence type="ECO:0000313" key="3">
    <source>
        <dbReference type="EMBL" id="MBO8200624.1"/>
    </source>
</evidence>
<evidence type="ECO:0000313" key="4">
    <source>
        <dbReference type="Proteomes" id="UP000721954"/>
    </source>
</evidence>
<feature type="signal peptide" evidence="1">
    <location>
        <begin position="1"/>
        <end position="35"/>
    </location>
</feature>
<evidence type="ECO:0000256" key="1">
    <source>
        <dbReference type="SAM" id="SignalP"/>
    </source>
</evidence>
<name>A0ABS3XYY5_9ACTN</name>
<dbReference type="InterPro" id="IPR013785">
    <property type="entry name" value="Aldolase_TIM"/>
</dbReference>
<feature type="domain" description="Glycoside-hydrolase family GH114 TIM-barrel" evidence="2">
    <location>
        <begin position="58"/>
        <end position="271"/>
    </location>
</feature>
<organism evidence="3 4">
    <name type="scientific">Streptomyces smyrnaeus</name>
    <dbReference type="NCBI Taxonomy" id="1387713"/>
    <lineage>
        <taxon>Bacteria</taxon>
        <taxon>Bacillati</taxon>
        <taxon>Actinomycetota</taxon>
        <taxon>Actinomycetes</taxon>
        <taxon>Kitasatosporales</taxon>
        <taxon>Streptomycetaceae</taxon>
        <taxon>Streptomyces</taxon>
    </lineage>
</organism>